<dbReference type="NCBIfam" id="TIGR00689">
    <property type="entry name" value="rpiB_lacA_lacB"/>
    <property type="match status" value="1"/>
</dbReference>
<feature type="active site" description="Proton acceptor" evidence="2">
    <location>
        <position position="68"/>
    </location>
</feature>
<dbReference type="SUPFAM" id="SSF89623">
    <property type="entry name" value="Ribose/Galactose isomerase RpiB/AlsB"/>
    <property type="match status" value="1"/>
</dbReference>
<reference evidence="5" key="1">
    <citation type="submission" date="2016-10" db="EMBL/GenBank/DDBJ databases">
        <authorList>
            <person name="Beylefeld A."/>
            <person name="Abolnik C."/>
        </authorList>
    </citation>
    <scope>NUCLEOTIDE SEQUENCE [LARGE SCALE GENOMIC DNA]</scope>
    <source>
        <strain evidence="5">B359_6</strain>
    </source>
</reference>
<evidence type="ECO:0000313" key="5">
    <source>
        <dbReference type="Proteomes" id="UP000184322"/>
    </source>
</evidence>
<protein>
    <submittedName>
        <fullName evidence="4">Ribose-5-phosphate isomerase</fullName>
    </submittedName>
</protein>
<evidence type="ECO:0000313" key="4">
    <source>
        <dbReference type="EMBL" id="APJ38455.1"/>
    </source>
</evidence>
<dbReference type="AlphaFoldDB" id="A0A1L4FS51"/>
<dbReference type="STRING" id="48003.BLA55_02170"/>
<dbReference type="Proteomes" id="UP000184322">
    <property type="component" value="Chromosome"/>
</dbReference>
<dbReference type="PIRSF" id="PIRSF005384">
    <property type="entry name" value="RpiB_LacA_B"/>
    <property type="match status" value="1"/>
</dbReference>
<evidence type="ECO:0000256" key="2">
    <source>
        <dbReference type="PIRSR" id="PIRSR005384-1"/>
    </source>
</evidence>
<sequence length="145" mass="16192">MNKKVAFASDHAGFKLKQELENYLKNLGYEIVDLGPNTDSNSVSYALQGNKLADYINQNNPEFGIGICGTGLGISYALNRHKHIRAARITSVEDAHLAKQHNNANVLVFGGRQVTFEQAKDMVDEYLRSQFEGGRHIARIEELDQ</sequence>
<dbReference type="Pfam" id="PF02502">
    <property type="entry name" value="LacAB_rpiB"/>
    <property type="match status" value="1"/>
</dbReference>
<name>A0A1L4FS51_9BACT</name>
<dbReference type="GO" id="GO:0004751">
    <property type="term" value="F:ribose-5-phosphate isomerase activity"/>
    <property type="evidence" value="ECO:0007669"/>
    <property type="project" value="TreeGrafter"/>
</dbReference>
<dbReference type="KEGG" id="mpul:BLA55_02170"/>
<feature type="binding site" evidence="3">
    <location>
        <begin position="69"/>
        <end position="73"/>
    </location>
    <ligand>
        <name>D-ribulose 5-phosphate</name>
        <dbReference type="ChEBI" id="CHEBI:58121"/>
    </ligand>
</feature>
<dbReference type="GO" id="GO:0009052">
    <property type="term" value="P:pentose-phosphate shunt, non-oxidative branch"/>
    <property type="evidence" value="ECO:0007669"/>
    <property type="project" value="TreeGrafter"/>
</dbReference>
<dbReference type="InterPro" id="IPR036569">
    <property type="entry name" value="RpiB_LacA_LacB_sf"/>
</dbReference>
<feature type="binding site" evidence="3">
    <location>
        <begin position="10"/>
        <end position="11"/>
    </location>
    <ligand>
        <name>D-ribulose 5-phosphate</name>
        <dbReference type="ChEBI" id="CHEBI:58121"/>
    </ligand>
</feature>
<dbReference type="Gene3D" id="3.40.1400.10">
    <property type="entry name" value="Sugar-phosphate isomerase, RpiB/LacA/LacB"/>
    <property type="match status" value="1"/>
</dbReference>
<keyword evidence="5" id="KW-1185">Reference proteome</keyword>
<accession>A0A1L4FS51</accession>
<dbReference type="InterPro" id="IPR003500">
    <property type="entry name" value="RpiB_LacA_LacB"/>
</dbReference>
<dbReference type="OrthoDB" id="1778624at2"/>
<feature type="binding site" evidence="3">
    <location>
        <position position="112"/>
    </location>
    <ligand>
        <name>D-ribulose 5-phosphate</name>
        <dbReference type="ChEBI" id="CHEBI:58121"/>
    </ligand>
</feature>
<dbReference type="PANTHER" id="PTHR30345:SF0">
    <property type="entry name" value="DNA DAMAGE-REPAIR_TOLERATION PROTEIN DRT102"/>
    <property type="match status" value="1"/>
</dbReference>
<dbReference type="RefSeq" id="WP_073372459.1">
    <property type="nucleotide sequence ID" value="NZ_CP017813.1"/>
</dbReference>
<comment type="similarity">
    <text evidence="1">Belongs to the LacAB/RpiB family.</text>
</comment>
<gene>
    <name evidence="4" type="ORF">BLA55_02170</name>
</gene>
<evidence type="ECO:0000256" key="1">
    <source>
        <dbReference type="ARBA" id="ARBA00008754"/>
    </source>
</evidence>
<feature type="binding site" evidence="3">
    <location>
        <position position="135"/>
    </location>
    <ligand>
        <name>D-ribulose 5-phosphate</name>
        <dbReference type="ChEBI" id="CHEBI:58121"/>
    </ligand>
</feature>
<dbReference type="NCBIfam" id="NF004051">
    <property type="entry name" value="PRK05571.1"/>
    <property type="match status" value="1"/>
</dbReference>
<feature type="active site" description="Proton donor" evidence="2">
    <location>
        <position position="101"/>
    </location>
</feature>
<dbReference type="GO" id="GO:0019316">
    <property type="term" value="P:D-allose catabolic process"/>
    <property type="evidence" value="ECO:0007669"/>
    <property type="project" value="TreeGrafter"/>
</dbReference>
<dbReference type="EMBL" id="CP017813">
    <property type="protein sequence ID" value="APJ38455.1"/>
    <property type="molecule type" value="Genomic_DNA"/>
</dbReference>
<dbReference type="PANTHER" id="PTHR30345">
    <property type="entry name" value="RIBOSE-5-PHOSPHATE ISOMERASE B"/>
    <property type="match status" value="1"/>
</dbReference>
<evidence type="ECO:0000256" key="3">
    <source>
        <dbReference type="PIRSR" id="PIRSR005384-2"/>
    </source>
</evidence>
<proteinExistence type="inferred from homology"/>
<feature type="binding site" evidence="3">
    <location>
        <position position="102"/>
    </location>
    <ligand>
        <name>D-ribulose 5-phosphate</name>
        <dbReference type="ChEBI" id="CHEBI:58121"/>
    </ligand>
</feature>
<organism evidence="4 5">
    <name type="scientific">Mycoplasmopsis pullorum</name>
    <dbReference type="NCBI Taxonomy" id="48003"/>
    <lineage>
        <taxon>Bacteria</taxon>
        <taxon>Bacillati</taxon>
        <taxon>Mycoplasmatota</taxon>
        <taxon>Mycoplasmoidales</taxon>
        <taxon>Metamycoplasmataceae</taxon>
        <taxon>Mycoplasmopsis</taxon>
    </lineage>
</organism>
<keyword evidence="4" id="KW-0413">Isomerase</keyword>
<feature type="binding site" evidence="3">
    <location>
        <position position="139"/>
    </location>
    <ligand>
        <name>D-ribulose 5-phosphate</name>
        <dbReference type="ChEBI" id="CHEBI:58121"/>
    </ligand>
</feature>